<accession>A0A6I3WD22</accession>
<dbReference type="GO" id="GO:0003700">
    <property type="term" value="F:DNA-binding transcription factor activity"/>
    <property type="evidence" value="ECO:0007669"/>
    <property type="project" value="InterPro"/>
</dbReference>
<keyword evidence="2" id="KW-0805">Transcription regulation</keyword>
<gene>
    <name evidence="6" type="ORF">GNF76_12080</name>
</gene>
<evidence type="ECO:0000256" key="2">
    <source>
        <dbReference type="ARBA" id="ARBA00023015"/>
    </source>
</evidence>
<dbReference type="InterPro" id="IPR036388">
    <property type="entry name" value="WH-like_DNA-bd_sf"/>
</dbReference>
<evidence type="ECO:0000313" key="7">
    <source>
        <dbReference type="Proteomes" id="UP000438196"/>
    </source>
</evidence>
<dbReference type="Pfam" id="PF03466">
    <property type="entry name" value="LysR_substrate"/>
    <property type="match status" value="1"/>
</dbReference>
<evidence type="ECO:0000256" key="3">
    <source>
        <dbReference type="ARBA" id="ARBA00023125"/>
    </source>
</evidence>
<dbReference type="RefSeq" id="WP_155583378.1">
    <property type="nucleotide sequence ID" value="NZ_JBHSTH010000025.1"/>
</dbReference>
<dbReference type="SUPFAM" id="SSF46785">
    <property type="entry name" value="Winged helix' DNA-binding domain"/>
    <property type="match status" value="1"/>
</dbReference>
<dbReference type="PANTHER" id="PTHR30126">
    <property type="entry name" value="HTH-TYPE TRANSCRIPTIONAL REGULATOR"/>
    <property type="match status" value="1"/>
</dbReference>
<evidence type="ECO:0000256" key="1">
    <source>
        <dbReference type="ARBA" id="ARBA00009437"/>
    </source>
</evidence>
<dbReference type="Gene3D" id="3.40.190.290">
    <property type="match status" value="1"/>
</dbReference>
<keyword evidence="4" id="KW-0804">Transcription</keyword>
<proteinExistence type="inferred from homology"/>
<keyword evidence="7" id="KW-1185">Reference proteome</keyword>
<feature type="domain" description="HTH lysR-type" evidence="5">
    <location>
        <begin position="6"/>
        <end position="63"/>
    </location>
</feature>
<dbReference type="Pfam" id="PF00126">
    <property type="entry name" value="HTH_1"/>
    <property type="match status" value="1"/>
</dbReference>
<dbReference type="InterPro" id="IPR005119">
    <property type="entry name" value="LysR_subst-bd"/>
</dbReference>
<dbReference type="InterPro" id="IPR036390">
    <property type="entry name" value="WH_DNA-bd_sf"/>
</dbReference>
<dbReference type="SUPFAM" id="SSF53850">
    <property type="entry name" value="Periplasmic binding protein-like II"/>
    <property type="match status" value="1"/>
</dbReference>
<dbReference type="Gene3D" id="1.10.10.10">
    <property type="entry name" value="Winged helix-like DNA-binding domain superfamily/Winged helix DNA-binding domain"/>
    <property type="match status" value="1"/>
</dbReference>
<keyword evidence="3" id="KW-0238">DNA-binding</keyword>
<protein>
    <submittedName>
        <fullName evidence="6">LysR family transcriptional regulator</fullName>
    </submittedName>
</protein>
<dbReference type="OrthoDB" id="6988449at2"/>
<dbReference type="EMBL" id="WNNK01000008">
    <property type="protein sequence ID" value="MUF05082.1"/>
    <property type="molecule type" value="Genomic_DNA"/>
</dbReference>
<organism evidence="6 7">
    <name type="scientific">Pseudomonas spelaei</name>
    <dbReference type="NCBI Taxonomy" id="1055469"/>
    <lineage>
        <taxon>Bacteria</taxon>
        <taxon>Pseudomonadati</taxon>
        <taxon>Pseudomonadota</taxon>
        <taxon>Gammaproteobacteria</taxon>
        <taxon>Pseudomonadales</taxon>
        <taxon>Pseudomonadaceae</taxon>
        <taxon>Pseudomonas</taxon>
    </lineage>
</organism>
<evidence type="ECO:0000313" key="6">
    <source>
        <dbReference type="EMBL" id="MUF05082.1"/>
    </source>
</evidence>
<comment type="caution">
    <text evidence="6">The sequence shown here is derived from an EMBL/GenBank/DDBJ whole genome shotgun (WGS) entry which is preliminary data.</text>
</comment>
<comment type="similarity">
    <text evidence="1">Belongs to the LysR transcriptional regulatory family.</text>
</comment>
<dbReference type="GO" id="GO:0000976">
    <property type="term" value="F:transcription cis-regulatory region binding"/>
    <property type="evidence" value="ECO:0007669"/>
    <property type="project" value="TreeGrafter"/>
</dbReference>
<dbReference type="FunFam" id="1.10.10.10:FF:000215">
    <property type="entry name" value="Transcriptional regulator, LysR family"/>
    <property type="match status" value="1"/>
</dbReference>
<dbReference type="AlphaFoldDB" id="A0A6I3WD22"/>
<dbReference type="InterPro" id="IPR000847">
    <property type="entry name" value="LysR_HTH_N"/>
</dbReference>
<dbReference type="PROSITE" id="PS50931">
    <property type="entry name" value="HTH_LYSR"/>
    <property type="match status" value="1"/>
</dbReference>
<evidence type="ECO:0000256" key="4">
    <source>
        <dbReference type="ARBA" id="ARBA00023163"/>
    </source>
</evidence>
<name>A0A6I3WD22_9PSED</name>
<sequence>MKAPRVTLDQWRTLQAVVDHGGFAQAAEVLHRSQSSVSYTVARMQDQLGVPLLRIDGRKAVLTEAGEVLLRRSRQLVKNASQLEDLAHHMEQGWEAEVRLVVDAAYPNARLVRALTAFMPQSRGCRVRLREEVLSGVEELLIDGMADLAISGFIIPGYLGTEMSDVEFIAVAHPEHPLHRLNRELSFHDLESQMQVVIRDSGRQQPRDVGWLGAEQRWTVGSLPTAATFVSSGLGFAWLPRHMIERELKEGLLKQLPLEKGASRNPTFYLYSNKDKPLGPATQILVELLRTFDTAPLDAPFAAPQQA</sequence>
<dbReference type="PANTHER" id="PTHR30126:SF88">
    <property type="entry name" value="TRANSCRIPTIONAL REGULATOR-RELATED"/>
    <property type="match status" value="1"/>
</dbReference>
<reference evidence="6 7" key="1">
    <citation type="submission" date="2019-11" db="EMBL/GenBank/DDBJ databases">
        <title>Pseudomonas karstica sp. nov. and Pseudomonas spelaei sp. nov. from karst caves.</title>
        <authorList>
            <person name="Zeman M."/>
        </authorList>
    </citation>
    <scope>NUCLEOTIDE SEQUENCE [LARGE SCALE GENOMIC DNA]</scope>
    <source>
        <strain evidence="6 7">CCM 7893</strain>
    </source>
</reference>
<evidence type="ECO:0000259" key="5">
    <source>
        <dbReference type="PROSITE" id="PS50931"/>
    </source>
</evidence>
<dbReference type="Proteomes" id="UP000438196">
    <property type="component" value="Unassembled WGS sequence"/>
</dbReference>